<feature type="transmembrane region" description="Helical" evidence="1">
    <location>
        <begin position="7"/>
        <end position="28"/>
    </location>
</feature>
<dbReference type="RefSeq" id="WP_093753083.1">
    <property type="nucleotide sequence ID" value="NZ_FNNG01000007.1"/>
</dbReference>
<evidence type="ECO:0000313" key="3">
    <source>
        <dbReference type="Proteomes" id="UP000198828"/>
    </source>
</evidence>
<dbReference type="AlphaFoldDB" id="A0A1H2ZMQ8"/>
<keyword evidence="3" id="KW-1185">Reference proteome</keyword>
<organism evidence="2 3">
    <name type="scientific">Tepidimicrobium xylanilyticum</name>
    <dbReference type="NCBI Taxonomy" id="1123352"/>
    <lineage>
        <taxon>Bacteria</taxon>
        <taxon>Bacillati</taxon>
        <taxon>Bacillota</taxon>
        <taxon>Tissierellia</taxon>
        <taxon>Tissierellales</taxon>
        <taxon>Tepidimicrobiaceae</taxon>
        <taxon>Tepidimicrobium</taxon>
    </lineage>
</organism>
<keyword evidence="1" id="KW-1133">Transmembrane helix</keyword>
<evidence type="ECO:0000256" key="1">
    <source>
        <dbReference type="SAM" id="Phobius"/>
    </source>
</evidence>
<reference evidence="2 3" key="1">
    <citation type="submission" date="2016-10" db="EMBL/GenBank/DDBJ databases">
        <authorList>
            <person name="de Groot N.N."/>
        </authorList>
    </citation>
    <scope>NUCLEOTIDE SEQUENCE [LARGE SCALE GENOMIC DNA]</scope>
    <source>
        <strain evidence="2 3">DSM 23310</strain>
    </source>
</reference>
<sequence>MLNYKKFSYWLIIISMITVIIIGIALVINIKQKSLNQSEGTLTENPSGMEKAVYSALDNKNTKVAEYCISKKTLLRNLTSTIANNELVNKGIELPLAGASSRSSI</sequence>
<dbReference type="Proteomes" id="UP000198828">
    <property type="component" value="Unassembled WGS sequence"/>
</dbReference>
<protein>
    <submittedName>
        <fullName evidence="2">Uncharacterized protein</fullName>
    </submittedName>
</protein>
<proteinExistence type="predicted"/>
<dbReference type="EMBL" id="FNNG01000007">
    <property type="protein sequence ID" value="SDX18645.1"/>
    <property type="molecule type" value="Genomic_DNA"/>
</dbReference>
<evidence type="ECO:0000313" key="2">
    <source>
        <dbReference type="EMBL" id="SDX18645.1"/>
    </source>
</evidence>
<dbReference type="OrthoDB" id="9804799at2"/>
<accession>A0A1H2ZMQ8</accession>
<gene>
    <name evidence="2" type="ORF">SAMN05660923_01887</name>
</gene>
<keyword evidence="1" id="KW-0472">Membrane</keyword>
<keyword evidence="1" id="KW-0812">Transmembrane</keyword>
<name>A0A1H2ZMQ8_9FIRM</name>